<keyword evidence="4" id="KW-0560">Oxidoreductase</keyword>
<dbReference type="SUPFAM" id="SSF56425">
    <property type="entry name" value="Succinate dehydrogenase/fumarate reductase flavoprotein, catalytic domain"/>
    <property type="match status" value="1"/>
</dbReference>
<dbReference type="Gene3D" id="3.90.700.10">
    <property type="entry name" value="Succinate dehydrogenase/fumarate reductase flavoprotein, catalytic domain"/>
    <property type="match status" value="1"/>
</dbReference>
<dbReference type="PROSITE" id="PS51257">
    <property type="entry name" value="PROKAR_LIPOPROTEIN"/>
    <property type="match status" value="1"/>
</dbReference>
<dbReference type="AlphaFoldDB" id="A0A6L7IR28"/>
<keyword evidence="3" id="KW-0274">FAD</keyword>
<organism evidence="6 7">
    <name type="scientific">Eggerthella guodeyinii</name>
    <dbReference type="NCBI Taxonomy" id="2690837"/>
    <lineage>
        <taxon>Bacteria</taxon>
        <taxon>Bacillati</taxon>
        <taxon>Actinomycetota</taxon>
        <taxon>Coriobacteriia</taxon>
        <taxon>Eggerthellales</taxon>
        <taxon>Eggerthellaceae</taxon>
        <taxon>Eggerthella</taxon>
    </lineage>
</organism>
<dbReference type="InterPro" id="IPR019546">
    <property type="entry name" value="TAT_signal_bac_arc"/>
</dbReference>
<evidence type="ECO:0000313" key="6">
    <source>
        <dbReference type="EMBL" id="QOS69744.1"/>
    </source>
</evidence>
<dbReference type="GO" id="GO:0033765">
    <property type="term" value="F:steroid dehydrogenase activity, acting on the CH-CH group of donors"/>
    <property type="evidence" value="ECO:0007669"/>
    <property type="project" value="UniProtKB-ARBA"/>
</dbReference>
<protein>
    <submittedName>
        <fullName evidence="6">FAD-dependent oxidoreductase</fullName>
    </submittedName>
</protein>
<name>A0A6L7IR28_9ACTN</name>
<evidence type="ECO:0000256" key="1">
    <source>
        <dbReference type="ARBA" id="ARBA00001974"/>
    </source>
</evidence>
<keyword evidence="2" id="KW-0285">Flavoprotein</keyword>
<dbReference type="Gene3D" id="3.50.50.60">
    <property type="entry name" value="FAD/NAD(P)-binding domain"/>
    <property type="match status" value="1"/>
</dbReference>
<gene>
    <name evidence="6" type="ORF">GS424_007890</name>
</gene>
<evidence type="ECO:0000259" key="5">
    <source>
        <dbReference type="Pfam" id="PF00890"/>
    </source>
</evidence>
<dbReference type="PROSITE" id="PS51318">
    <property type="entry name" value="TAT"/>
    <property type="match status" value="1"/>
</dbReference>
<accession>A0A6L7IR28</accession>
<comment type="cofactor">
    <cofactor evidence="1">
        <name>FAD</name>
        <dbReference type="ChEBI" id="CHEBI:57692"/>
    </cofactor>
</comment>
<dbReference type="SUPFAM" id="SSF51905">
    <property type="entry name" value="FAD/NAD(P)-binding domain"/>
    <property type="match status" value="1"/>
</dbReference>
<proteinExistence type="predicted"/>
<dbReference type="Pfam" id="PF00890">
    <property type="entry name" value="FAD_binding_2"/>
    <property type="match status" value="1"/>
</dbReference>
<dbReference type="KEGG" id="egd:GS424_007890"/>
<sequence>MHELSRRTFLGGLALGGGALALAGIAGCSPQSGQEAATSTAAGTWDEEVDLLVCGCGGSGMACAIEAKDSGIENVMIIEKRSNVGGTTTTSQGMIAGFDTAIQKKQGIELTYDEMYANLMNNASYRLDPALTKITVENCGKTIDWLAERVHVPFIDDVAVYYGPLQMMHTVDGGGAGFADAFTARLDELEVEIKKDTKLTDVLLDGEGKVEGVVAESGSKTLRIKAKAVMIATGGYAQNPELTARLDPEKAGTFGIGYLGCEGDGLIAASNAGAGLTHTNDMMCVLKDHTIMSEHDGTSASANVKGFTNLANMILVGAAGTRFCNEDDKGYMSQNLNGPVFDQMHRDGKGFVWMVSDQATIDATDGKTARGENLAYATGADVSEFARSLGVDEVGLQATLDAYNAAVDSGVDQEFGCFPTAKINPPYAALPVVPCEIITYGGIARNEAGEVVKADGTPIPGLFVGGEAGGNSAYMGFTLSNCFTWGRIGGKSAAQYIQSATA</sequence>
<feature type="domain" description="FAD-dependent oxidoreductase 2 FAD-binding" evidence="5">
    <location>
        <begin position="50"/>
        <end position="469"/>
    </location>
</feature>
<dbReference type="Proteomes" id="UP000478463">
    <property type="component" value="Chromosome"/>
</dbReference>
<dbReference type="InterPro" id="IPR050315">
    <property type="entry name" value="FAD-oxidoreductase_2"/>
</dbReference>
<dbReference type="InterPro" id="IPR036188">
    <property type="entry name" value="FAD/NAD-bd_sf"/>
</dbReference>
<dbReference type="InterPro" id="IPR027477">
    <property type="entry name" value="Succ_DH/fumarate_Rdtase_cat_sf"/>
</dbReference>
<dbReference type="PANTHER" id="PTHR43400">
    <property type="entry name" value="FUMARATE REDUCTASE"/>
    <property type="match status" value="1"/>
</dbReference>
<evidence type="ECO:0000313" key="7">
    <source>
        <dbReference type="Proteomes" id="UP000478463"/>
    </source>
</evidence>
<dbReference type="GO" id="GO:0008202">
    <property type="term" value="P:steroid metabolic process"/>
    <property type="evidence" value="ECO:0007669"/>
    <property type="project" value="UniProtKB-ARBA"/>
</dbReference>
<evidence type="ECO:0000256" key="4">
    <source>
        <dbReference type="ARBA" id="ARBA00023002"/>
    </source>
</evidence>
<reference evidence="6 7" key="1">
    <citation type="submission" date="2020-10" db="EMBL/GenBank/DDBJ databases">
        <title>Eggerthella sp. nov., isolated from human feces.</title>
        <authorList>
            <person name="Yajun G."/>
        </authorList>
    </citation>
    <scope>NUCLEOTIDE SEQUENCE [LARGE SCALE GENOMIC DNA]</scope>
    <source>
        <strain evidence="6 7">HF-1101</strain>
    </source>
</reference>
<evidence type="ECO:0000256" key="3">
    <source>
        <dbReference type="ARBA" id="ARBA00022827"/>
    </source>
</evidence>
<dbReference type="NCBIfam" id="TIGR01409">
    <property type="entry name" value="TAT_signal_seq"/>
    <property type="match status" value="1"/>
</dbReference>
<evidence type="ECO:0000256" key="2">
    <source>
        <dbReference type="ARBA" id="ARBA00022630"/>
    </source>
</evidence>
<dbReference type="EMBL" id="CP063310">
    <property type="protein sequence ID" value="QOS69744.1"/>
    <property type="molecule type" value="Genomic_DNA"/>
</dbReference>
<dbReference type="InterPro" id="IPR003953">
    <property type="entry name" value="FAD-dep_OxRdtase_2_FAD-bd"/>
</dbReference>
<dbReference type="InterPro" id="IPR006311">
    <property type="entry name" value="TAT_signal"/>
</dbReference>
<dbReference type="RefSeq" id="WP_160941661.1">
    <property type="nucleotide sequence ID" value="NZ_CP063310.1"/>
</dbReference>
<dbReference type="PANTHER" id="PTHR43400:SF10">
    <property type="entry name" value="3-OXOSTEROID 1-DEHYDROGENASE"/>
    <property type="match status" value="1"/>
</dbReference>